<reference evidence="1 2" key="1">
    <citation type="submission" date="2022-11" db="EMBL/GenBank/DDBJ databases">
        <title>Genome Sequencing of Nocardia sp. ON39_IFM12276 and assembly.</title>
        <authorList>
            <person name="Shimojima M."/>
            <person name="Toyokawa M."/>
            <person name="Uesaka K."/>
        </authorList>
    </citation>
    <scope>NUCLEOTIDE SEQUENCE [LARGE SCALE GENOMIC DNA]</scope>
    <source>
        <strain evidence="1 2">IFM 12276</strain>
    </source>
</reference>
<dbReference type="Proteomes" id="UP001317870">
    <property type="component" value="Chromosome"/>
</dbReference>
<evidence type="ECO:0000313" key="1">
    <source>
        <dbReference type="EMBL" id="BDU03045.1"/>
    </source>
</evidence>
<gene>
    <name evidence="1" type="ORF">IFM12276_60730</name>
</gene>
<proteinExistence type="predicted"/>
<accession>A0ABM8D6L7</accession>
<evidence type="ECO:0000313" key="2">
    <source>
        <dbReference type="Proteomes" id="UP001317870"/>
    </source>
</evidence>
<keyword evidence="2" id="KW-1185">Reference proteome</keyword>
<name>A0ABM8D6L7_9NOCA</name>
<protein>
    <submittedName>
        <fullName evidence="1">Uncharacterized protein</fullName>
    </submittedName>
</protein>
<sequence length="102" mass="11349">MNGWVTFGIGLGAALLVMVPAVAASLWWQVPPDHEAIRAAEQRTGERPRAAGRSRDIQAVQEAHLTMQRHRNCDIAVCHRKQVAWHTLIAAGRSRPDASRHR</sequence>
<organism evidence="1 2">
    <name type="scientific">Nocardia sputorum</name>
    <dbReference type="NCBI Taxonomy" id="2984338"/>
    <lineage>
        <taxon>Bacteria</taxon>
        <taxon>Bacillati</taxon>
        <taxon>Actinomycetota</taxon>
        <taxon>Actinomycetes</taxon>
        <taxon>Mycobacteriales</taxon>
        <taxon>Nocardiaceae</taxon>
        <taxon>Nocardia</taxon>
    </lineage>
</organism>
<dbReference type="EMBL" id="AP026978">
    <property type="protein sequence ID" value="BDU03045.1"/>
    <property type="molecule type" value="Genomic_DNA"/>
</dbReference>